<feature type="compositionally biased region" description="Basic and acidic residues" evidence="1">
    <location>
        <begin position="1"/>
        <end position="13"/>
    </location>
</feature>
<evidence type="ECO:0000256" key="1">
    <source>
        <dbReference type="SAM" id="MobiDB-lite"/>
    </source>
</evidence>
<accession>A0ABP6L2N9</accession>
<comment type="caution">
    <text evidence="2">The sequence shown here is derived from an EMBL/GenBank/DDBJ whole genome shotgun (WGS) entry which is preliminary data.</text>
</comment>
<dbReference type="EMBL" id="BAAAUF010000002">
    <property type="protein sequence ID" value="GAA3026926.1"/>
    <property type="molecule type" value="Genomic_DNA"/>
</dbReference>
<feature type="compositionally biased region" description="Basic and acidic residues" evidence="1">
    <location>
        <begin position="84"/>
        <end position="102"/>
    </location>
</feature>
<feature type="region of interest" description="Disordered" evidence="1">
    <location>
        <begin position="1"/>
        <end position="102"/>
    </location>
</feature>
<proteinExistence type="predicted"/>
<protein>
    <submittedName>
        <fullName evidence="2">Uncharacterized protein</fullName>
    </submittedName>
</protein>
<sequence length="102" mass="11344">MREAVTADRRPERAVPSAAVARADHQHVGLTVRDRHQRRVGGAPGDERPHRQPGALGAEHAVERLEQPLPRARRSHSGTMTDAAGDRREARSLRLPGKQRDR</sequence>
<reference evidence="3" key="1">
    <citation type="journal article" date="2019" name="Int. J. Syst. Evol. Microbiol.">
        <title>The Global Catalogue of Microorganisms (GCM) 10K type strain sequencing project: providing services to taxonomists for standard genome sequencing and annotation.</title>
        <authorList>
            <consortium name="The Broad Institute Genomics Platform"/>
            <consortium name="The Broad Institute Genome Sequencing Center for Infectious Disease"/>
            <person name="Wu L."/>
            <person name="Ma J."/>
        </authorList>
    </citation>
    <scope>NUCLEOTIDE SEQUENCE [LARGE SCALE GENOMIC DNA]</scope>
    <source>
        <strain evidence="3">JCM 9091</strain>
    </source>
</reference>
<name>A0ABP6L2N9_9ACTN</name>
<evidence type="ECO:0000313" key="2">
    <source>
        <dbReference type="EMBL" id="GAA3026926.1"/>
    </source>
</evidence>
<organism evidence="2 3">
    <name type="scientific">Streptomyces glomeratus</name>
    <dbReference type="NCBI Taxonomy" id="284452"/>
    <lineage>
        <taxon>Bacteria</taxon>
        <taxon>Bacillati</taxon>
        <taxon>Actinomycetota</taxon>
        <taxon>Actinomycetes</taxon>
        <taxon>Kitasatosporales</taxon>
        <taxon>Streptomycetaceae</taxon>
        <taxon>Streptomyces</taxon>
    </lineage>
</organism>
<evidence type="ECO:0000313" key="3">
    <source>
        <dbReference type="Proteomes" id="UP001501532"/>
    </source>
</evidence>
<keyword evidence="3" id="KW-1185">Reference proteome</keyword>
<dbReference type="Proteomes" id="UP001501532">
    <property type="component" value="Unassembled WGS sequence"/>
</dbReference>
<gene>
    <name evidence="2" type="ORF">GCM10010448_06140</name>
</gene>